<gene>
    <name evidence="1" type="ORF">BFV95_2376</name>
</gene>
<comment type="caution">
    <text evidence="1">The sequence shown here is derived from an EMBL/GenBank/DDBJ whole genome shotgun (WGS) entry which is preliminary data.</text>
</comment>
<reference evidence="1 2" key="1">
    <citation type="submission" date="2016-09" db="EMBL/GenBank/DDBJ databases">
        <title>Draft Genome Sequence of four Alteromonas macleodii strains isolated from copper coupons and grown long-term at elevated copper levels.</title>
        <authorList>
            <person name="Cusick K."/>
            <person name="Dale J."/>
            <person name="Little B."/>
            <person name="Biffinger J."/>
        </authorList>
    </citation>
    <scope>NUCLEOTIDE SEQUENCE [LARGE SCALE GENOMIC DNA]</scope>
    <source>
        <strain evidence="1 2">KCP01</strain>
    </source>
</reference>
<accession>A0AB36FT41</accession>
<name>A0AB36FT41_ALTMA</name>
<evidence type="ECO:0000313" key="2">
    <source>
        <dbReference type="Proteomes" id="UP000095392"/>
    </source>
</evidence>
<keyword evidence="2" id="KW-1185">Reference proteome</keyword>
<dbReference type="AlphaFoldDB" id="A0AB36FT41"/>
<sequence>MVFPTEGNALKTQLYGRKQLALTLLNCRLNIQKHERQQII</sequence>
<evidence type="ECO:0000313" key="1">
    <source>
        <dbReference type="EMBL" id="OES31302.1"/>
    </source>
</evidence>
<proteinExistence type="predicted"/>
<organism evidence="1 2">
    <name type="scientific">Alteromonas macleodii</name>
    <name type="common">Pseudoalteromonas macleodii</name>
    <dbReference type="NCBI Taxonomy" id="28108"/>
    <lineage>
        <taxon>Bacteria</taxon>
        <taxon>Pseudomonadati</taxon>
        <taxon>Pseudomonadota</taxon>
        <taxon>Gammaproteobacteria</taxon>
        <taxon>Alteromonadales</taxon>
        <taxon>Alteromonadaceae</taxon>
        <taxon>Alteromonas/Salinimonas group</taxon>
        <taxon>Alteromonas</taxon>
    </lineage>
</organism>
<protein>
    <submittedName>
        <fullName evidence="1">Uncharacterized protein</fullName>
    </submittedName>
</protein>
<dbReference type="Proteomes" id="UP000095392">
    <property type="component" value="Unassembled WGS sequence"/>
</dbReference>
<dbReference type="EMBL" id="MIPY01000014">
    <property type="protein sequence ID" value="OES31302.1"/>
    <property type="molecule type" value="Genomic_DNA"/>
</dbReference>